<dbReference type="InterPro" id="IPR043769">
    <property type="entry name" value="DUF5715"/>
</dbReference>
<accession>A0A7W7ZNM8</accession>
<dbReference type="Pfam" id="PF18979">
    <property type="entry name" value="DUF5715"/>
    <property type="match status" value="1"/>
</dbReference>
<evidence type="ECO:0000256" key="1">
    <source>
        <dbReference type="SAM" id="MobiDB-lite"/>
    </source>
</evidence>
<proteinExistence type="predicted"/>
<protein>
    <submittedName>
        <fullName evidence="2">Uncharacterized protein</fullName>
    </submittedName>
</protein>
<dbReference type="EMBL" id="JACHIO010000006">
    <property type="protein sequence ID" value="MBB5063324.1"/>
    <property type="molecule type" value="Genomic_DNA"/>
</dbReference>
<gene>
    <name evidence="2" type="ORF">HDF15_001666</name>
</gene>
<evidence type="ECO:0000313" key="3">
    <source>
        <dbReference type="Proteomes" id="UP000584867"/>
    </source>
</evidence>
<dbReference type="Proteomes" id="UP000584867">
    <property type="component" value="Unassembled WGS sequence"/>
</dbReference>
<organism evidence="2 3">
    <name type="scientific">Granulicella mallensis</name>
    <dbReference type="NCBI Taxonomy" id="940614"/>
    <lineage>
        <taxon>Bacteria</taxon>
        <taxon>Pseudomonadati</taxon>
        <taxon>Acidobacteriota</taxon>
        <taxon>Terriglobia</taxon>
        <taxon>Terriglobales</taxon>
        <taxon>Acidobacteriaceae</taxon>
        <taxon>Granulicella</taxon>
    </lineage>
</organism>
<dbReference type="RefSeq" id="WP_184254428.1">
    <property type="nucleotide sequence ID" value="NZ_JACHIO010000006.1"/>
</dbReference>
<evidence type="ECO:0000313" key="2">
    <source>
        <dbReference type="EMBL" id="MBB5063324.1"/>
    </source>
</evidence>
<dbReference type="SUPFAM" id="SSF55166">
    <property type="entry name" value="Hedgehog/DD-peptidase"/>
    <property type="match status" value="1"/>
</dbReference>
<name>A0A7W7ZNM8_9BACT</name>
<feature type="region of interest" description="Disordered" evidence="1">
    <location>
        <begin position="1"/>
        <end position="21"/>
    </location>
</feature>
<feature type="region of interest" description="Disordered" evidence="1">
    <location>
        <begin position="34"/>
        <end position="68"/>
    </location>
</feature>
<reference evidence="2 3" key="1">
    <citation type="submission" date="2020-08" db="EMBL/GenBank/DDBJ databases">
        <title>Genomic Encyclopedia of Type Strains, Phase IV (KMG-V): Genome sequencing to study the core and pangenomes of soil and plant-associated prokaryotes.</title>
        <authorList>
            <person name="Whitman W."/>
        </authorList>
    </citation>
    <scope>NUCLEOTIDE SEQUENCE [LARGE SCALE GENOMIC DNA]</scope>
    <source>
        <strain evidence="2 3">X5P3</strain>
    </source>
</reference>
<comment type="caution">
    <text evidence="2">The sequence shown here is derived from an EMBL/GenBank/DDBJ whole genome shotgun (WGS) entry which is preliminary data.</text>
</comment>
<dbReference type="InterPro" id="IPR009045">
    <property type="entry name" value="Zn_M74/Hedgehog-like"/>
</dbReference>
<sequence>MVDDPVVMYRTGSRQRTHSRTAVRPEIAERYPVETRREPVRVANTAVKQAPAAPHRERSSGSGTDEVATALPSSHEVFAQGESHPDDDERLPMHSAPIEATRQQQPAPILRVLPSTPPIEVSADDSDIPVKQETLADAERPGQRPSPDEVIRPLAVPLYTREGRLIVPAPLKGTREILVHQNRMADAAGLSRIQDDTDLDRMRAQHLLVGFPDTPGLAVNEALPYNRRYARPWTVKFVTDTSRAFYARFHEPLHLNSAVRTVAYQLRLQRVNGNAASIEGDVASPHLTGQAIDFGKHGMSLEEIAWMRSYLLPLMQAGKLDVEEEFQQACFHISVYGSYAPQMRLPRTEFAQLHGVRAVARDEDER</sequence>
<dbReference type="Gene3D" id="3.30.1380.10">
    <property type="match status" value="1"/>
</dbReference>
<dbReference type="AlphaFoldDB" id="A0A7W7ZNM8"/>